<sequence length="257" mass="29071">MVQILGKLVILMVPSSAGSSTLVHVEKDVSAKGSELFTRDDSYVSKSKSTFYHNWFGFIIKIHNCQDGDKLSLIKLASIIEVSAKKGTRDLKLQGKLMDQVDWLPDSIGKLSSLILGIMVTAKVIKTSRFIADFFLLIKAVAMVKKTHAYKNKLRALELERSGGITNKKGQKNKDRYGIIMILYSPCISNAYLQFLRGFGTKILFEFVKEMPKSETPIRIEITTLLGSLFFTWVVLQLFPGIHFCIWNEVMRWSLNP</sequence>
<evidence type="ECO:0000256" key="2">
    <source>
        <dbReference type="SAM" id="SignalP"/>
    </source>
</evidence>
<evidence type="ECO:0000313" key="4">
    <source>
        <dbReference type="Proteomes" id="UP000265566"/>
    </source>
</evidence>
<dbReference type="AlphaFoldDB" id="A0A396GIH3"/>
<keyword evidence="1" id="KW-1133">Transmembrane helix</keyword>
<keyword evidence="2" id="KW-0732">Signal</keyword>
<accession>A0A396GIH3</accession>
<feature type="transmembrane region" description="Helical" evidence="1">
    <location>
        <begin position="177"/>
        <end position="195"/>
    </location>
</feature>
<dbReference type="Proteomes" id="UP000265566">
    <property type="component" value="Chromosome 8"/>
</dbReference>
<evidence type="ECO:0000256" key="1">
    <source>
        <dbReference type="SAM" id="Phobius"/>
    </source>
</evidence>
<feature type="transmembrane region" description="Helical" evidence="1">
    <location>
        <begin position="222"/>
        <end position="247"/>
    </location>
</feature>
<name>A0A396GIH3_MEDTR</name>
<reference evidence="4" key="1">
    <citation type="journal article" date="2018" name="Nat. Plants">
        <title>Whole-genome landscape of Medicago truncatula symbiotic genes.</title>
        <authorList>
            <person name="Pecrix Y."/>
            <person name="Staton S.E."/>
            <person name="Sallet E."/>
            <person name="Lelandais-Briere C."/>
            <person name="Moreau S."/>
            <person name="Carrere S."/>
            <person name="Blein T."/>
            <person name="Jardinaud M.F."/>
            <person name="Latrasse D."/>
            <person name="Zouine M."/>
            <person name="Zahm M."/>
            <person name="Kreplak J."/>
            <person name="Mayjonade B."/>
            <person name="Satge C."/>
            <person name="Perez M."/>
            <person name="Cauet S."/>
            <person name="Marande W."/>
            <person name="Chantry-Darmon C."/>
            <person name="Lopez-Roques C."/>
            <person name="Bouchez O."/>
            <person name="Berard A."/>
            <person name="Debelle F."/>
            <person name="Munos S."/>
            <person name="Bendahmane A."/>
            <person name="Berges H."/>
            <person name="Niebel A."/>
            <person name="Buitink J."/>
            <person name="Frugier F."/>
            <person name="Benhamed M."/>
            <person name="Crespi M."/>
            <person name="Gouzy J."/>
            <person name="Gamas P."/>
        </authorList>
    </citation>
    <scope>NUCLEOTIDE SEQUENCE [LARGE SCALE GENOMIC DNA]</scope>
    <source>
        <strain evidence="4">cv. Jemalong A17</strain>
    </source>
</reference>
<gene>
    <name evidence="3" type="ORF">MtrunA17_Chr8g0360631</name>
</gene>
<feature type="chain" id="PRO_5017198194" evidence="2">
    <location>
        <begin position="20"/>
        <end position="257"/>
    </location>
</feature>
<dbReference type="Gramene" id="rna47199">
    <property type="protein sequence ID" value="RHN40949.1"/>
    <property type="gene ID" value="gene47199"/>
</dbReference>
<protein>
    <submittedName>
        <fullName evidence="3">Putative ABC transporter A, ABCA</fullName>
    </submittedName>
</protein>
<evidence type="ECO:0000313" key="3">
    <source>
        <dbReference type="EMBL" id="RHN40949.1"/>
    </source>
</evidence>
<keyword evidence="1" id="KW-0812">Transmembrane</keyword>
<keyword evidence="1" id="KW-0472">Membrane</keyword>
<proteinExistence type="predicted"/>
<organism evidence="3 4">
    <name type="scientific">Medicago truncatula</name>
    <name type="common">Barrel medic</name>
    <name type="synonym">Medicago tribuloides</name>
    <dbReference type="NCBI Taxonomy" id="3880"/>
    <lineage>
        <taxon>Eukaryota</taxon>
        <taxon>Viridiplantae</taxon>
        <taxon>Streptophyta</taxon>
        <taxon>Embryophyta</taxon>
        <taxon>Tracheophyta</taxon>
        <taxon>Spermatophyta</taxon>
        <taxon>Magnoliopsida</taxon>
        <taxon>eudicotyledons</taxon>
        <taxon>Gunneridae</taxon>
        <taxon>Pentapetalae</taxon>
        <taxon>rosids</taxon>
        <taxon>fabids</taxon>
        <taxon>Fabales</taxon>
        <taxon>Fabaceae</taxon>
        <taxon>Papilionoideae</taxon>
        <taxon>50 kb inversion clade</taxon>
        <taxon>NPAAA clade</taxon>
        <taxon>Hologalegina</taxon>
        <taxon>IRL clade</taxon>
        <taxon>Trifolieae</taxon>
        <taxon>Medicago</taxon>
    </lineage>
</organism>
<feature type="signal peptide" evidence="2">
    <location>
        <begin position="1"/>
        <end position="19"/>
    </location>
</feature>
<comment type="caution">
    <text evidence="3">The sequence shown here is derived from an EMBL/GenBank/DDBJ whole genome shotgun (WGS) entry which is preliminary data.</text>
</comment>
<dbReference type="EMBL" id="PSQE01000008">
    <property type="protein sequence ID" value="RHN40949.1"/>
    <property type="molecule type" value="Genomic_DNA"/>
</dbReference>